<evidence type="ECO:0000256" key="6">
    <source>
        <dbReference type="ARBA" id="ARBA00022617"/>
    </source>
</evidence>
<feature type="binding site" description="covalent" evidence="21">
    <location>
        <position position="70"/>
    </location>
    <ligand>
        <name>heme c</name>
        <dbReference type="ChEBI" id="CHEBI:61717"/>
        <label>1</label>
    </ligand>
</feature>
<dbReference type="GO" id="GO:0070069">
    <property type="term" value="C:cytochrome complex"/>
    <property type="evidence" value="ECO:0007669"/>
    <property type="project" value="InterPro"/>
</dbReference>
<evidence type="ECO:0000256" key="2">
    <source>
        <dbReference type="ARBA" id="ARBA00011530"/>
    </source>
</evidence>
<feature type="binding site" description="axial binding residue" evidence="22">
    <location>
        <position position="71"/>
    </location>
    <ligand>
        <name>heme c</name>
        <dbReference type="ChEBI" id="CHEBI:61717"/>
        <label>1</label>
    </ligand>
    <ligandPart>
        <name>Fe</name>
        <dbReference type="ChEBI" id="CHEBI:18248"/>
    </ligandPart>
</feature>
<keyword evidence="26" id="KW-1185">Reference proteome</keyword>
<evidence type="ECO:0000256" key="16">
    <source>
        <dbReference type="ARBA" id="ARBA00032236"/>
    </source>
</evidence>
<comment type="catalytic activity">
    <reaction evidence="19">
        <text>S-sulfanyl-L-cysteinyl-[SoxY protein] + thiosulfate + 2 Fe(III)-[cytochrome c] = S-(2-sulfodisulfanyl)-L-cysteinyl-[SoxY protein] + 2 Fe(II)-[cytochrome c] + 2 H(+)</text>
        <dbReference type="Rhea" id="RHEA:51224"/>
        <dbReference type="Rhea" id="RHEA-COMP:10350"/>
        <dbReference type="Rhea" id="RHEA-COMP:14399"/>
        <dbReference type="Rhea" id="RHEA-COMP:14689"/>
        <dbReference type="Rhea" id="RHEA-COMP:14690"/>
        <dbReference type="ChEBI" id="CHEBI:15378"/>
        <dbReference type="ChEBI" id="CHEBI:29033"/>
        <dbReference type="ChEBI" id="CHEBI:29034"/>
        <dbReference type="ChEBI" id="CHEBI:33542"/>
        <dbReference type="ChEBI" id="CHEBI:61963"/>
        <dbReference type="ChEBI" id="CHEBI:140664"/>
        <dbReference type="EC" id="2.8.5.2"/>
    </reaction>
</comment>
<evidence type="ECO:0000256" key="4">
    <source>
        <dbReference type="ARBA" id="ARBA00019364"/>
    </source>
</evidence>
<evidence type="ECO:0000256" key="12">
    <source>
        <dbReference type="ARBA" id="ARBA00023004"/>
    </source>
</evidence>
<feature type="binding site" evidence="21">
    <location>
        <position position="209"/>
    </location>
    <ligand>
        <name>substrate</name>
    </ligand>
</feature>
<comment type="caution">
    <text evidence="25">The sequence shown here is derived from an EMBL/GenBank/DDBJ whole genome shotgun (WGS) entry which is preliminary data.</text>
</comment>
<evidence type="ECO:0000256" key="11">
    <source>
        <dbReference type="ARBA" id="ARBA00022982"/>
    </source>
</evidence>
<evidence type="ECO:0000256" key="15">
    <source>
        <dbReference type="ARBA" id="ARBA00030833"/>
    </source>
</evidence>
<evidence type="ECO:0000256" key="8">
    <source>
        <dbReference type="ARBA" id="ARBA00022723"/>
    </source>
</evidence>
<comment type="catalytic activity">
    <reaction evidence="18">
        <text>L-cysteinyl-[SoxY protein] + thiosulfate + 2 Fe(III)-[cytochrome c] = S-sulfosulfanyl-L-cysteinyl-[SoxY protein] + 2 Fe(II)-[cytochrome c] + 2 H(+)</text>
        <dbReference type="Rhea" id="RHEA:56720"/>
        <dbReference type="Rhea" id="RHEA-COMP:10350"/>
        <dbReference type="Rhea" id="RHEA-COMP:14328"/>
        <dbReference type="Rhea" id="RHEA-COMP:14399"/>
        <dbReference type="Rhea" id="RHEA-COMP:14691"/>
        <dbReference type="ChEBI" id="CHEBI:15378"/>
        <dbReference type="ChEBI" id="CHEBI:29033"/>
        <dbReference type="ChEBI" id="CHEBI:29034"/>
        <dbReference type="ChEBI" id="CHEBI:29950"/>
        <dbReference type="ChEBI" id="CHEBI:33542"/>
        <dbReference type="ChEBI" id="CHEBI:139321"/>
        <dbReference type="EC" id="2.8.5.2"/>
    </reaction>
</comment>
<feature type="binding site" description="axial binding residue" evidence="22">
    <location>
        <position position="172"/>
    </location>
    <ligand>
        <name>heme c</name>
        <dbReference type="ChEBI" id="CHEBI:61717"/>
        <label>2</label>
    </ligand>
    <ligandPart>
        <name>Fe</name>
        <dbReference type="ChEBI" id="CHEBI:18248"/>
    </ligandPart>
</feature>
<protein>
    <recommendedName>
        <fullName evidence="4">L-cysteine S-thiosulfotransferase subunit SoxA</fullName>
        <ecNumber evidence="3">2.8.5.2</ecNumber>
    </recommendedName>
    <alternativeName>
        <fullName evidence="16">Protein SoxA</fullName>
    </alternativeName>
    <alternativeName>
        <fullName evidence="17">SoxAX cytochrome complex subunit A</fullName>
    </alternativeName>
    <alternativeName>
        <fullName evidence="15">Sulfur oxidizing protein A</fullName>
    </alternativeName>
    <alternativeName>
        <fullName evidence="14">Thiosulfate-oxidizing multienzyme system protein SoxA</fullName>
    </alternativeName>
</protein>
<dbReference type="GO" id="GO:0020037">
    <property type="term" value="F:heme binding"/>
    <property type="evidence" value="ECO:0007669"/>
    <property type="project" value="InterPro"/>
</dbReference>
<dbReference type="InterPro" id="IPR009056">
    <property type="entry name" value="Cyt_c-like_dom"/>
</dbReference>
<name>A0A927EE08_9HYPH</name>
<dbReference type="GO" id="GO:0046872">
    <property type="term" value="F:metal ion binding"/>
    <property type="evidence" value="ECO:0007669"/>
    <property type="project" value="UniProtKB-KW"/>
</dbReference>
<evidence type="ECO:0000256" key="19">
    <source>
        <dbReference type="ARBA" id="ARBA00048423"/>
    </source>
</evidence>
<feature type="binding site" description="covalent" evidence="21">
    <location>
        <position position="168"/>
    </location>
    <ligand>
        <name>heme c</name>
        <dbReference type="ChEBI" id="CHEBI:61717"/>
        <label>2</label>
    </ligand>
</feature>
<feature type="binding site" description="covalent" evidence="21">
    <location>
        <position position="67"/>
    </location>
    <ligand>
        <name>heme c</name>
        <dbReference type="ChEBI" id="CHEBI:61717"/>
        <label>1</label>
    </ligand>
</feature>
<dbReference type="Proteomes" id="UP000619295">
    <property type="component" value="Unassembled WGS sequence"/>
</dbReference>
<evidence type="ECO:0000313" key="26">
    <source>
        <dbReference type="Proteomes" id="UP000619295"/>
    </source>
</evidence>
<dbReference type="AlphaFoldDB" id="A0A927EE08"/>
<dbReference type="EC" id="2.8.5.2" evidence="3"/>
<dbReference type="InterPro" id="IPR036909">
    <property type="entry name" value="Cyt_c-like_dom_sf"/>
</dbReference>
<evidence type="ECO:0000256" key="5">
    <source>
        <dbReference type="ARBA" id="ARBA00022448"/>
    </source>
</evidence>
<dbReference type="GO" id="GO:0009055">
    <property type="term" value="F:electron transfer activity"/>
    <property type="evidence" value="ECO:0007669"/>
    <property type="project" value="InterPro"/>
</dbReference>
<evidence type="ECO:0000256" key="7">
    <source>
        <dbReference type="ARBA" id="ARBA00022679"/>
    </source>
</evidence>
<dbReference type="PIRSF" id="PIRSF038455">
    <property type="entry name" value="SoxA"/>
    <property type="match status" value="1"/>
</dbReference>
<dbReference type="GO" id="GO:0019417">
    <property type="term" value="P:sulfur oxidation"/>
    <property type="evidence" value="ECO:0007669"/>
    <property type="project" value="InterPro"/>
</dbReference>
<dbReference type="RefSeq" id="WP_191126045.1">
    <property type="nucleotide sequence ID" value="NZ_JACXWY010000041.1"/>
</dbReference>
<feature type="active site" description="Cysteine persulfide intermediate" evidence="20">
    <location>
        <position position="213"/>
    </location>
</feature>
<dbReference type="NCBIfam" id="TIGR04484">
    <property type="entry name" value="thiosulf_SoxA"/>
    <property type="match status" value="1"/>
</dbReference>
<evidence type="ECO:0000256" key="20">
    <source>
        <dbReference type="PIRSR" id="PIRSR038455-1"/>
    </source>
</evidence>
<sequence>MRLSLLLIGLLTVLAPAQADEIVSGSTFLSPELHRQQDDPTRNPAWFWVDQGRDLFAAKPSGGGQACLDCHADPATSLRGAATHYPQVDPSSGKLLNLEGRIEQCRVERQQQPAFGYETAEMLSLTAYIASLSRGLPMSVRTDGPAQPFFEAGKAFYERRQGQLNLSCKQCHDGLVGQKLRGDTISHGVGTGYPAYRLEWNTVGSLHRRLRACSLGVRATQFDYGSPEYLALELYLAGRAKGLPVETPAMRR</sequence>
<keyword evidence="12 22" id="KW-0408">Iron</keyword>
<comment type="similarity">
    <text evidence="13">Belongs to the SoxA family.</text>
</comment>
<comment type="subcellular location">
    <subcellularLocation>
        <location evidence="1">Periplasm</location>
    </subcellularLocation>
</comment>
<accession>A0A927EE08</accession>
<keyword evidence="6 21" id="KW-0349">Heme</keyword>
<feature type="domain" description="Cytochrome c" evidence="24">
    <location>
        <begin position="47"/>
        <end position="133"/>
    </location>
</feature>
<evidence type="ECO:0000256" key="14">
    <source>
        <dbReference type="ARBA" id="ARBA00030174"/>
    </source>
</evidence>
<dbReference type="PROSITE" id="PS51007">
    <property type="entry name" value="CYTC"/>
    <property type="match status" value="1"/>
</dbReference>
<dbReference type="Gene3D" id="1.10.760.10">
    <property type="entry name" value="Cytochrome c-like domain"/>
    <property type="match status" value="2"/>
</dbReference>
<dbReference type="Pfam" id="PF21342">
    <property type="entry name" value="SoxA-TsdA_cyt-c"/>
    <property type="match status" value="2"/>
</dbReference>
<evidence type="ECO:0000256" key="22">
    <source>
        <dbReference type="PIRSR" id="PIRSR038455-3"/>
    </source>
</evidence>
<dbReference type="GO" id="GO:0016669">
    <property type="term" value="F:oxidoreductase activity, acting on a sulfur group of donors, cytochrome as acceptor"/>
    <property type="evidence" value="ECO:0007669"/>
    <property type="project" value="InterPro"/>
</dbReference>
<organism evidence="25 26">
    <name type="scientific">Bosea spartocytisi</name>
    <dbReference type="NCBI Taxonomy" id="2773451"/>
    <lineage>
        <taxon>Bacteria</taxon>
        <taxon>Pseudomonadati</taxon>
        <taxon>Pseudomonadota</taxon>
        <taxon>Alphaproteobacteria</taxon>
        <taxon>Hyphomicrobiales</taxon>
        <taxon>Boseaceae</taxon>
        <taxon>Bosea</taxon>
    </lineage>
</organism>
<keyword evidence="8 22" id="KW-0479">Metal-binding</keyword>
<keyword evidence="9 23" id="KW-0732">Signal</keyword>
<evidence type="ECO:0000256" key="9">
    <source>
        <dbReference type="ARBA" id="ARBA00022729"/>
    </source>
</evidence>
<evidence type="ECO:0000256" key="17">
    <source>
        <dbReference type="ARBA" id="ARBA00032318"/>
    </source>
</evidence>
<keyword evidence="5" id="KW-0813">Transport</keyword>
<dbReference type="GO" id="GO:0016740">
    <property type="term" value="F:transferase activity"/>
    <property type="evidence" value="ECO:0007669"/>
    <property type="project" value="UniProtKB-KW"/>
</dbReference>
<dbReference type="EMBL" id="JACXWY010000041">
    <property type="protein sequence ID" value="MBD3849501.1"/>
    <property type="molecule type" value="Genomic_DNA"/>
</dbReference>
<evidence type="ECO:0000256" key="23">
    <source>
        <dbReference type="SAM" id="SignalP"/>
    </source>
</evidence>
<evidence type="ECO:0000256" key="13">
    <source>
        <dbReference type="ARBA" id="ARBA00025746"/>
    </source>
</evidence>
<feature type="binding site" description="axial binding residue" evidence="22">
    <location>
        <position position="213"/>
    </location>
    <ligand>
        <name>heme c</name>
        <dbReference type="ChEBI" id="CHEBI:61717"/>
        <label>2</label>
    </ligand>
    <ligandPart>
        <name>Fe</name>
        <dbReference type="ChEBI" id="CHEBI:18248"/>
    </ligandPart>
</feature>
<reference evidence="25" key="1">
    <citation type="submission" date="2020-09" db="EMBL/GenBank/DDBJ databases">
        <title>Bosea spartocytisi sp. nov. a root nodule endophyte of Spartocytisus supranubius in the high mountain ecosystem fo the Teide National Park (Canary Islands, Spain).</title>
        <authorList>
            <person name="Pulido-Suarez L."/>
            <person name="Peix A."/>
            <person name="Igual J.M."/>
            <person name="Socas-Perez N."/>
            <person name="Velazquez E."/>
            <person name="Flores-Felix J.D."/>
            <person name="Leon-Barrios M."/>
        </authorList>
    </citation>
    <scope>NUCLEOTIDE SEQUENCE</scope>
    <source>
        <strain evidence="25">SSUT16</strain>
    </source>
</reference>
<gene>
    <name evidence="25" type="primary">soxA</name>
    <name evidence="25" type="ORF">IED13_27715</name>
</gene>
<proteinExistence type="inferred from homology"/>
<evidence type="ECO:0000256" key="3">
    <source>
        <dbReference type="ARBA" id="ARBA00012408"/>
    </source>
</evidence>
<feature type="signal peptide" evidence="23">
    <location>
        <begin position="1"/>
        <end position="19"/>
    </location>
</feature>
<dbReference type="SUPFAM" id="SSF46626">
    <property type="entry name" value="Cytochrome c"/>
    <property type="match status" value="2"/>
</dbReference>
<evidence type="ECO:0000256" key="18">
    <source>
        <dbReference type="ARBA" id="ARBA00048077"/>
    </source>
</evidence>
<comment type="cofactor">
    <cofactor evidence="21">
        <name>heme</name>
        <dbReference type="ChEBI" id="CHEBI:30413"/>
    </cofactor>
    <text evidence="21">Binds 2 heme groups per subunit.</text>
</comment>
<evidence type="ECO:0000313" key="25">
    <source>
        <dbReference type="EMBL" id="MBD3849501.1"/>
    </source>
</evidence>
<dbReference type="GO" id="GO:0042597">
    <property type="term" value="C:periplasmic space"/>
    <property type="evidence" value="ECO:0007669"/>
    <property type="project" value="UniProtKB-SubCell"/>
</dbReference>
<evidence type="ECO:0000256" key="10">
    <source>
        <dbReference type="ARBA" id="ARBA00022764"/>
    </source>
</evidence>
<keyword evidence="10" id="KW-0574">Periplasm</keyword>
<evidence type="ECO:0000256" key="1">
    <source>
        <dbReference type="ARBA" id="ARBA00004418"/>
    </source>
</evidence>
<evidence type="ECO:0000256" key="21">
    <source>
        <dbReference type="PIRSR" id="PIRSR038455-2"/>
    </source>
</evidence>
<feature type="binding site" description="axial binding residue" evidence="22">
    <location>
        <position position="105"/>
    </location>
    <ligand>
        <name>heme c</name>
        <dbReference type="ChEBI" id="CHEBI:61717"/>
        <label>1</label>
    </ligand>
    <ligandPart>
        <name>Fe</name>
        <dbReference type="ChEBI" id="CHEBI:18248"/>
    </ligandPart>
</feature>
<dbReference type="InterPro" id="IPR025710">
    <property type="entry name" value="SoxA"/>
</dbReference>
<feature type="binding site" description="covalent" evidence="21">
    <location>
        <position position="171"/>
    </location>
    <ligand>
        <name>heme c</name>
        <dbReference type="ChEBI" id="CHEBI:61717"/>
        <label>2</label>
    </ligand>
</feature>
<feature type="chain" id="PRO_5036743108" description="L-cysteine S-thiosulfotransferase subunit SoxA" evidence="23">
    <location>
        <begin position="20"/>
        <end position="252"/>
    </location>
</feature>
<keyword evidence="7" id="KW-0808">Transferase</keyword>
<comment type="subunit">
    <text evidence="2">Heterodimer of SoxA and SoxX.</text>
</comment>
<keyword evidence="11" id="KW-0249">Electron transport</keyword>
<evidence type="ECO:0000259" key="24">
    <source>
        <dbReference type="PROSITE" id="PS51007"/>
    </source>
</evidence>